<name>A0A897NYK7_9EURY</name>
<feature type="transmembrane region" description="Helical" evidence="1">
    <location>
        <begin position="44"/>
        <end position="67"/>
    </location>
</feature>
<dbReference type="RefSeq" id="WP_229120414.1">
    <property type="nucleotide sequence ID" value="NZ_CP064791.1"/>
</dbReference>
<accession>A0A897NYK7</accession>
<evidence type="ECO:0000256" key="1">
    <source>
        <dbReference type="SAM" id="Phobius"/>
    </source>
</evidence>
<dbReference type="Proteomes" id="UP000663292">
    <property type="component" value="Chromosome"/>
</dbReference>
<keyword evidence="1" id="KW-0812">Transmembrane</keyword>
<dbReference type="PANTHER" id="PTHR37692">
    <property type="entry name" value="HYPOTHETICAL MEMBRANE SPANNING PROTEIN"/>
    <property type="match status" value="1"/>
</dbReference>
<evidence type="ECO:0000313" key="2">
    <source>
        <dbReference type="EMBL" id="QSG15156.1"/>
    </source>
</evidence>
<dbReference type="InterPro" id="IPR007352">
    <property type="entry name" value="DUF420"/>
</dbReference>
<keyword evidence="1" id="KW-1133">Transmembrane helix</keyword>
<keyword evidence="3" id="KW-1185">Reference proteome</keyword>
<feature type="transmembrane region" description="Helical" evidence="1">
    <location>
        <begin position="12"/>
        <end position="32"/>
    </location>
</feature>
<protein>
    <submittedName>
        <fullName evidence="2">Uncharacterized membrane protein YozB, DUF420 family</fullName>
    </submittedName>
</protein>
<feature type="transmembrane region" description="Helical" evidence="1">
    <location>
        <begin position="118"/>
        <end position="142"/>
    </location>
</feature>
<keyword evidence="1" id="KW-0472">Membrane</keyword>
<dbReference type="PANTHER" id="PTHR37692:SF1">
    <property type="entry name" value="DUF420 DOMAIN-CONTAINING PROTEIN"/>
    <property type="match status" value="1"/>
</dbReference>
<dbReference type="GeneID" id="68858265"/>
<dbReference type="AlphaFoldDB" id="A0A897NYK7"/>
<reference evidence="2 3" key="1">
    <citation type="submission" date="2020-11" db="EMBL/GenBank/DDBJ databases">
        <title>Carbohydrate-dependent, anaerobic sulfur respiration: A novel catabolism in halophilic archaea.</title>
        <authorList>
            <person name="Sorokin D.Y."/>
            <person name="Messina E."/>
            <person name="Smedile F."/>
            <person name="La Cono V."/>
            <person name="Hallsworth J.E."/>
            <person name="Yakimov M.M."/>
        </authorList>
    </citation>
    <scope>NUCLEOTIDE SEQUENCE [LARGE SCALE GENOMIC DNA]</scope>
    <source>
        <strain evidence="2 3">HSR-Est</strain>
    </source>
</reference>
<dbReference type="Pfam" id="PF04238">
    <property type="entry name" value="DUF420"/>
    <property type="match status" value="1"/>
</dbReference>
<feature type="transmembrane region" description="Helical" evidence="1">
    <location>
        <begin position="79"/>
        <end position="98"/>
    </location>
</feature>
<dbReference type="EMBL" id="CP064791">
    <property type="protein sequence ID" value="QSG15156.1"/>
    <property type="molecule type" value="Genomic_DNA"/>
</dbReference>
<feature type="transmembrane region" description="Helical" evidence="1">
    <location>
        <begin position="163"/>
        <end position="185"/>
    </location>
</feature>
<sequence>MQRTFRRHVPLITTLLTVVSLVVVIAAVRQLVPEAVLPPLPDGVLHAIPHANAAISALAIGTIVYGWRSIRDGRIERHRRAMGASFLLFLAFLGLYLLRVAIEGPTTFDGPEALKLWVYYPVLGIHILLAIVCLPLVYYVLLLAATHEPSELGETAHPRVGRVAAGLWLISFALGIVVYLLLYVLPI</sequence>
<gene>
    <name evidence="2" type="ORF">HSEST_1630</name>
</gene>
<organism evidence="2 3">
    <name type="scientific">Halapricum desulfuricans</name>
    <dbReference type="NCBI Taxonomy" id="2841257"/>
    <lineage>
        <taxon>Archaea</taxon>
        <taxon>Methanobacteriati</taxon>
        <taxon>Methanobacteriota</taxon>
        <taxon>Stenosarchaea group</taxon>
        <taxon>Halobacteria</taxon>
        <taxon>Halobacteriales</taxon>
        <taxon>Haloarculaceae</taxon>
        <taxon>Halapricum</taxon>
    </lineage>
</organism>
<proteinExistence type="predicted"/>
<evidence type="ECO:0000313" key="3">
    <source>
        <dbReference type="Proteomes" id="UP000663292"/>
    </source>
</evidence>